<accession>A0ABW2I629</accession>
<gene>
    <name evidence="2" type="ORF">ACFQPC_00185</name>
</gene>
<organism evidence="2 3">
    <name type="scientific">Herminiimonas glaciei</name>
    <dbReference type="NCBI Taxonomy" id="523788"/>
    <lineage>
        <taxon>Bacteria</taxon>
        <taxon>Pseudomonadati</taxon>
        <taxon>Pseudomonadota</taxon>
        <taxon>Betaproteobacteria</taxon>
        <taxon>Burkholderiales</taxon>
        <taxon>Oxalobacteraceae</taxon>
        <taxon>Herminiimonas</taxon>
    </lineage>
</organism>
<reference evidence="3" key="1">
    <citation type="journal article" date="2019" name="Int. J. Syst. Evol. Microbiol.">
        <title>The Global Catalogue of Microorganisms (GCM) 10K type strain sequencing project: providing services to taxonomists for standard genome sequencing and annotation.</title>
        <authorList>
            <consortium name="The Broad Institute Genomics Platform"/>
            <consortium name="The Broad Institute Genome Sequencing Center for Infectious Disease"/>
            <person name="Wu L."/>
            <person name="Ma J."/>
        </authorList>
    </citation>
    <scope>NUCLEOTIDE SEQUENCE [LARGE SCALE GENOMIC DNA]</scope>
    <source>
        <strain evidence="3">KACC 12508</strain>
    </source>
</reference>
<evidence type="ECO:0008006" key="4">
    <source>
        <dbReference type="Google" id="ProtNLM"/>
    </source>
</evidence>
<keyword evidence="1" id="KW-0472">Membrane</keyword>
<keyword evidence="3" id="KW-1185">Reference proteome</keyword>
<keyword evidence="1" id="KW-0812">Transmembrane</keyword>
<evidence type="ECO:0000313" key="2">
    <source>
        <dbReference type="EMBL" id="MFC7286443.1"/>
    </source>
</evidence>
<protein>
    <recommendedName>
        <fullName evidence="4">Zinc ribbon protein</fullName>
    </recommendedName>
</protein>
<feature type="transmembrane region" description="Helical" evidence="1">
    <location>
        <begin position="42"/>
        <end position="65"/>
    </location>
</feature>
<evidence type="ECO:0000313" key="3">
    <source>
        <dbReference type="Proteomes" id="UP001596542"/>
    </source>
</evidence>
<name>A0ABW2I629_9BURK</name>
<dbReference type="RefSeq" id="WP_124573328.1">
    <property type="nucleotide sequence ID" value="NZ_JBHTBU010000001.1"/>
</dbReference>
<keyword evidence="1" id="KW-1133">Transmembrane helix</keyword>
<sequence length="153" mass="16811">MSTFLNCQHCSHQIHETAPACPKCGAPATKASSPVSNPNNKIMWTLAFAPLIGLFVESIVAGVFAPSQYYAMQDMAASKYWYISLILNISLCMGDEAGLKKDGINTANFGKFSILVPVYLWKRAKAFNHSPAYFWTWIGTFVFVQLSTAFIGG</sequence>
<evidence type="ECO:0000256" key="1">
    <source>
        <dbReference type="SAM" id="Phobius"/>
    </source>
</evidence>
<feature type="transmembrane region" description="Helical" evidence="1">
    <location>
        <begin position="132"/>
        <end position="152"/>
    </location>
</feature>
<comment type="caution">
    <text evidence="2">The sequence shown here is derived from an EMBL/GenBank/DDBJ whole genome shotgun (WGS) entry which is preliminary data.</text>
</comment>
<dbReference type="EMBL" id="JBHTBU010000001">
    <property type="protein sequence ID" value="MFC7286443.1"/>
    <property type="molecule type" value="Genomic_DNA"/>
</dbReference>
<proteinExistence type="predicted"/>
<dbReference type="Proteomes" id="UP001596542">
    <property type="component" value="Unassembled WGS sequence"/>
</dbReference>